<feature type="domain" description="Acyl-CoA dehydrogenase/oxidase C-terminal" evidence="6">
    <location>
        <begin position="304"/>
        <end position="454"/>
    </location>
</feature>
<reference evidence="8" key="1">
    <citation type="journal article" date="2020" name="Stud. Mycol.">
        <title>101 Dothideomycetes genomes: a test case for predicting lifestyles and emergence of pathogens.</title>
        <authorList>
            <person name="Haridas S."/>
            <person name="Albert R."/>
            <person name="Binder M."/>
            <person name="Bloem J."/>
            <person name="Labutti K."/>
            <person name="Salamov A."/>
            <person name="Andreopoulos B."/>
            <person name="Baker S."/>
            <person name="Barry K."/>
            <person name="Bills G."/>
            <person name="Bluhm B."/>
            <person name="Cannon C."/>
            <person name="Castanera R."/>
            <person name="Culley D."/>
            <person name="Daum C."/>
            <person name="Ezra D."/>
            <person name="Gonzalez J."/>
            <person name="Henrissat B."/>
            <person name="Kuo A."/>
            <person name="Liang C."/>
            <person name="Lipzen A."/>
            <person name="Lutzoni F."/>
            <person name="Magnuson J."/>
            <person name="Mondo S."/>
            <person name="Nolan M."/>
            <person name="Ohm R."/>
            <person name="Pangilinan J."/>
            <person name="Park H.-J."/>
            <person name="Ramirez L."/>
            <person name="Alfaro M."/>
            <person name="Sun H."/>
            <person name="Tritt A."/>
            <person name="Yoshinaga Y."/>
            <person name="Zwiers L.-H."/>
            <person name="Turgeon B."/>
            <person name="Goodwin S."/>
            <person name="Spatafora J."/>
            <person name="Crous P."/>
            <person name="Grigoriev I."/>
        </authorList>
    </citation>
    <scope>NUCLEOTIDE SEQUENCE</scope>
    <source>
        <strain evidence="8">Tuck. ex Michener</strain>
    </source>
</reference>
<evidence type="ECO:0000256" key="1">
    <source>
        <dbReference type="ARBA" id="ARBA00001974"/>
    </source>
</evidence>
<dbReference type="InterPro" id="IPR009100">
    <property type="entry name" value="AcylCoA_DH/oxidase_NM_dom_sf"/>
</dbReference>
<keyword evidence="9" id="KW-1185">Reference proteome</keyword>
<dbReference type="FunFam" id="1.20.140.10:FF:000037">
    <property type="entry name" value="Similar to acyl-CoA dehydrogenase"/>
    <property type="match status" value="1"/>
</dbReference>
<dbReference type="InterPro" id="IPR036250">
    <property type="entry name" value="AcylCo_DH-like_C"/>
</dbReference>
<evidence type="ECO:0000313" key="9">
    <source>
        <dbReference type="Proteomes" id="UP000800092"/>
    </source>
</evidence>
<dbReference type="Gene3D" id="1.20.140.10">
    <property type="entry name" value="Butyryl-CoA Dehydrogenase, subunit A, domain 3"/>
    <property type="match status" value="1"/>
</dbReference>
<dbReference type="GO" id="GO:0050660">
    <property type="term" value="F:flavin adenine dinucleotide binding"/>
    <property type="evidence" value="ECO:0007669"/>
    <property type="project" value="InterPro"/>
</dbReference>
<evidence type="ECO:0000313" key="8">
    <source>
        <dbReference type="EMBL" id="KAF2229393.1"/>
    </source>
</evidence>
<proteinExistence type="inferred from homology"/>
<dbReference type="InterPro" id="IPR037069">
    <property type="entry name" value="AcylCoA_DH/ox_N_sf"/>
</dbReference>
<dbReference type="CDD" id="cd00567">
    <property type="entry name" value="ACAD"/>
    <property type="match status" value="1"/>
</dbReference>
<dbReference type="SUPFAM" id="SSF56645">
    <property type="entry name" value="Acyl-CoA dehydrogenase NM domain-like"/>
    <property type="match status" value="1"/>
</dbReference>
<protein>
    <submittedName>
        <fullName evidence="8">Acyl-CoA dehydrogenase NM domain-like protein</fullName>
    </submittedName>
</protein>
<dbReference type="GO" id="GO:0033539">
    <property type="term" value="P:fatty acid beta-oxidation using acyl-CoA dehydrogenase"/>
    <property type="evidence" value="ECO:0007669"/>
    <property type="project" value="TreeGrafter"/>
</dbReference>
<dbReference type="GO" id="GO:0003995">
    <property type="term" value="F:acyl-CoA dehydrogenase activity"/>
    <property type="evidence" value="ECO:0007669"/>
    <property type="project" value="TreeGrafter"/>
</dbReference>
<dbReference type="Gene3D" id="1.10.540.10">
    <property type="entry name" value="Acyl-CoA dehydrogenase/oxidase, N-terminal domain"/>
    <property type="match status" value="1"/>
</dbReference>
<evidence type="ECO:0000256" key="5">
    <source>
        <dbReference type="RuleBase" id="RU362125"/>
    </source>
</evidence>
<sequence>MCNHHVSIGKVEDHNDSSIDPRIFSLHSFALLLLLTMNFDLPPELLQYLGALDTFIDREIRPLQAKNDNERFFDHRRENARTNWDAGGLPCEEWEELLKECTRLADQAGFWRFSLPKRYGGQNESEGRGSNLWMSVIREHLASKGLGLFNDLQNEHSIVGNFPDIVMLLHFGSEKQREELIWGRLEGRIRITFGLTEPSHGSDATFMDTKAIPEIRDGVNGWLINGAKKWQTGMHKATHCFIFARTSGASGSLTGITCLIVPRHTPGLTIESYQWTLNMPTDHATISLRNVFVPSSCVLGPLHSGLAVAQAFVHENRIRQAASSLGAAIYCVNESITYAVSRAPFGKPLATNQAIQFPLVELATQCEMLRLLIRKTASEMDRISHVDVEAQLGDKVSMCNYWANRLCTEAADRAIQVHGGMGYGREKPFEHIWRHHRRYRITEGSEEIQMRKVAGYLFGFMGAGKGRPTKL</sequence>
<evidence type="ECO:0000259" key="6">
    <source>
        <dbReference type="Pfam" id="PF00441"/>
    </source>
</evidence>
<feature type="domain" description="Acyl-CoA oxidase/dehydrogenase middle" evidence="7">
    <location>
        <begin position="193"/>
        <end position="290"/>
    </location>
</feature>
<evidence type="ECO:0000256" key="3">
    <source>
        <dbReference type="ARBA" id="ARBA00022630"/>
    </source>
</evidence>
<dbReference type="InterPro" id="IPR006091">
    <property type="entry name" value="Acyl-CoA_Oxase/DH_mid-dom"/>
</dbReference>
<evidence type="ECO:0000259" key="7">
    <source>
        <dbReference type="Pfam" id="PF02770"/>
    </source>
</evidence>
<accession>A0A6A6GVP1</accession>
<gene>
    <name evidence="8" type="ORF">EV356DRAFT_510968</name>
</gene>
<dbReference type="InterPro" id="IPR046373">
    <property type="entry name" value="Acyl-CoA_Oxase/DH_mid-dom_sf"/>
</dbReference>
<dbReference type="SUPFAM" id="SSF47203">
    <property type="entry name" value="Acyl-CoA dehydrogenase C-terminal domain-like"/>
    <property type="match status" value="1"/>
</dbReference>
<organism evidence="8 9">
    <name type="scientific">Viridothelium virens</name>
    <name type="common">Speckled blister lichen</name>
    <name type="synonym">Trypethelium virens</name>
    <dbReference type="NCBI Taxonomy" id="1048519"/>
    <lineage>
        <taxon>Eukaryota</taxon>
        <taxon>Fungi</taxon>
        <taxon>Dikarya</taxon>
        <taxon>Ascomycota</taxon>
        <taxon>Pezizomycotina</taxon>
        <taxon>Dothideomycetes</taxon>
        <taxon>Dothideomycetes incertae sedis</taxon>
        <taxon>Trypetheliales</taxon>
        <taxon>Trypetheliaceae</taxon>
        <taxon>Viridothelium</taxon>
    </lineage>
</organism>
<dbReference type="PANTHER" id="PTHR43884">
    <property type="entry name" value="ACYL-COA DEHYDROGENASE"/>
    <property type="match status" value="1"/>
</dbReference>
<keyword evidence="4 5" id="KW-0274">FAD</keyword>
<dbReference type="OrthoDB" id="9988775at2759"/>
<evidence type="ECO:0000256" key="2">
    <source>
        <dbReference type="ARBA" id="ARBA00009347"/>
    </source>
</evidence>
<evidence type="ECO:0000256" key="4">
    <source>
        <dbReference type="ARBA" id="ARBA00022827"/>
    </source>
</evidence>
<comment type="cofactor">
    <cofactor evidence="1 5">
        <name>FAD</name>
        <dbReference type="ChEBI" id="CHEBI:57692"/>
    </cofactor>
</comment>
<dbReference type="Pfam" id="PF02770">
    <property type="entry name" value="Acyl-CoA_dh_M"/>
    <property type="match status" value="1"/>
</dbReference>
<name>A0A6A6GVP1_VIRVR</name>
<dbReference type="Pfam" id="PF00441">
    <property type="entry name" value="Acyl-CoA_dh_1"/>
    <property type="match status" value="1"/>
</dbReference>
<dbReference type="Gene3D" id="2.40.110.10">
    <property type="entry name" value="Butyryl-CoA Dehydrogenase, subunit A, domain 2"/>
    <property type="match status" value="1"/>
</dbReference>
<dbReference type="InterPro" id="IPR009075">
    <property type="entry name" value="AcylCo_DH/oxidase_C"/>
</dbReference>
<dbReference type="EMBL" id="ML991865">
    <property type="protein sequence ID" value="KAF2229393.1"/>
    <property type="molecule type" value="Genomic_DNA"/>
</dbReference>
<keyword evidence="5" id="KW-0560">Oxidoreductase</keyword>
<comment type="similarity">
    <text evidence="2 5">Belongs to the acyl-CoA dehydrogenase family.</text>
</comment>
<dbReference type="Proteomes" id="UP000800092">
    <property type="component" value="Unassembled WGS sequence"/>
</dbReference>
<dbReference type="AlphaFoldDB" id="A0A6A6GVP1"/>
<dbReference type="GO" id="GO:0046359">
    <property type="term" value="P:butyrate catabolic process"/>
    <property type="evidence" value="ECO:0007669"/>
    <property type="project" value="TreeGrafter"/>
</dbReference>
<keyword evidence="3 5" id="KW-0285">Flavoprotein</keyword>
<dbReference type="PANTHER" id="PTHR43884:SF34">
    <property type="entry name" value="ACYL-COA DEHYDROGENASE FAMILY PROTEIN"/>
    <property type="match status" value="1"/>
</dbReference>